<protein>
    <submittedName>
        <fullName evidence="8">Peptidase, M48 family</fullName>
    </submittedName>
</protein>
<keyword evidence="3 6" id="KW-0378">Hydrolase</keyword>
<proteinExistence type="inferred from homology"/>
<dbReference type="GO" id="GO:0051603">
    <property type="term" value="P:proteolysis involved in protein catabolic process"/>
    <property type="evidence" value="ECO:0007669"/>
    <property type="project" value="TreeGrafter"/>
</dbReference>
<evidence type="ECO:0000256" key="3">
    <source>
        <dbReference type="ARBA" id="ARBA00022801"/>
    </source>
</evidence>
<keyword evidence="2" id="KW-0479">Metal-binding</keyword>
<dbReference type="Gene3D" id="3.30.2010.10">
    <property type="entry name" value="Metalloproteases ('zincins'), catalytic domain"/>
    <property type="match status" value="1"/>
</dbReference>
<dbReference type="PROSITE" id="PS51257">
    <property type="entry name" value="PROKAR_LIPOPROTEIN"/>
    <property type="match status" value="1"/>
</dbReference>
<evidence type="ECO:0000256" key="5">
    <source>
        <dbReference type="ARBA" id="ARBA00023049"/>
    </source>
</evidence>
<organism evidence="8 9">
    <name type="scientific">Malaciobacter molluscorum LMG 25693</name>
    <dbReference type="NCBI Taxonomy" id="870501"/>
    <lineage>
        <taxon>Bacteria</taxon>
        <taxon>Pseudomonadati</taxon>
        <taxon>Campylobacterota</taxon>
        <taxon>Epsilonproteobacteria</taxon>
        <taxon>Campylobacterales</taxon>
        <taxon>Arcobacteraceae</taxon>
        <taxon>Malaciobacter</taxon>
    </lineage>
</organism>
<evidence type="ECO:0000256" key="6">
    <source>
        <dbReference type="RuleBase" id="RU003983"/>
    </source>
</evidence>
<evidence type="ECO:0000256" key="1">
    <source>
        <dbReference type="ARBA" id="ARBA00022670"/>
    </source>
</evidence>
<dbReference type="RefSeq" id="WP_228149930.1">
    <property type="nucleotide sequence ID" value="NZ_CP032098.1"/>
</dbReference>
<gene>
    <name evidence="8" type="ORF">AMOL_1065</name>
</gene>
<dbReference type="InterPro" id="IPR001915">
    <property type="entry name" value="Peptidase_M48"/>
</dbReference>
<dbReference type="Proteomes" id="UP000262712">
    <property type="component" value="Chromosome"/>
</dbReference>
<dbReference type="GO" id="GO:0046872">
    <property type="term" value="F:metal ion binding"/>
    <property type="evidence" value="ECO:0007669"/>
    <property type="project" value="UniProtKB-KW"/>
</dbReference>
<evidence type="ECO:0000256" key="4">
    <source>
        <dbReference type="ARBA" id="ARBA00022833"/>
    </source>
</evidence>
<dbReference type="AlphaFoldDB" id="A0AB33GQL0"/>
<accession>A0AB33GQL0</accession>
<dbReference type="GO" id="GO:0004222">
    <property type="term" value="F:metalloendopeptidase activity"/>
    <property type="evidence" value="ECO:0007669"/>
    <property type="project" value="InterPro"/>
</dbReference>
<name>A0AB33GQL0_9BACT</name>
<dbReference type="PANTHER" id="PTHR22726:SF1">
    <property type="entry name" value="METALLOENDOPEPTIDASE OMA1, MITOCHONDRIAL"/>
    <property type="match status" value="1"/>
</dbReference>
<sequence>MNNMLKSFFIFLVLIFFFTGCTNKVPYTNRSQMILISQEQELALGEQSYEKTLKDSKVIKNTKDALKVRKVGKAIAKVVNKNYKWEFNLVENKQKNAFCLPGGKVVVYTGILKVAKNDNQLATVISHEIAHALARHGAERISTNLVAQGVFTAGNIIVGTQIPQYNRAFNIAFGLGSQYGVLLPYGRMQESEADEIGIHLMYEAGYNIHEALKFWENMSQGKKEGYEFFSTHPNSKTRIENIKKVIQQIENKKVKNFNNLIKNKNLGERLH</sequence>
<dbReference type="EMBL" id="CP032098">
    <property type="protein sequence ID" value="AXX92049.1"/>
    <property type="molecule type" value="Genomic_DNA"/>
</dbReference>
<dbReference type="Pfam" id="PF01435">
    <property type="entry name" value="Peptidase_M48"/>
    <property type="match status" value="1"/>
</dbReference>
<dbReference type="CDD" id="cd07331">
    <property type="entry name" value="M48C_Oma1_like"/>
    <property type="match status" value="1"/>
</dbReference>
<comment type="cofactor">
    <cofactor evidence="6">
        <name>Zn(2+)</name>
        <dbReference type="ChEBI" id="CHEBI:29105"/>
    </cofactor>
    <text evidence="6">Binds 1 zinc ion per subunit.</text>
</comment>
<evidence type="ECO:0000259" key="7">
    <source>
        <dbReference type="Pfam" id="PF01435"/>
    </source>
</evidence>
<dbReference type="InterPro" id="IPR051156">
    <property type="entry name" value="Mito/Outer_Membr_Metalloprot"/>
</dbReference>
<comment type="similarity">
    <text evidence="6">Belongs to the peptidase M48 family.</text>
</comment>
<keyword evidence="1 6" id="KW-0645">Protease</keyword>
<evidence type="ECO:0000256" key="2">
    <source>
        <dbReference type="ARBA" id="ARBA00022723"/>
    </source>
</evidence>
<dbReference type="GO" id="GO:0016020">
    <property type="term" value="C:membrane"/>
    <property type="evidence" value="ECO:0007669"/>
    <property type="project" value="TreeGrafter"/>
</dbReference>
<reference evidence="8 9" key="1">
    <citation type="submission" date="2018-08" db="EMBL/GenBank/DDBJ databases">
        <title>Complete genome of the Arcobacter molluscorum type strain LMG 25693.</title>
        <authorList>
            <person name="Miller W.G."/>
            <person name="Yee E."/>
            <person name="Bono J.L."/>
        </authorList>
    </citation>
    <scope>NUCLEOTIDE SEQUENCE [LARGE SCALE GENOMIC DNA]</scope>
    <source>
        <strain evidence="8 9">CECT 7696</strain>
    </source>
</reference>
<keyword evidence="4 6" id="KW-0862">Zinc</keyword>
<feature type="domain" description="Peptidase M48" evidence="7">
    <location>
        <begin position="69"/>
        <end position="244"/>
    </location>
</feature>
<dbReference type="PANTHER" id="PTHR22726">
    <property type="entry name" value="METALLOENDOPEPTIDASE OMA1"/>
    <property type="match status" value="1"/>
</dbReference>
<dbReference type="KEGG" id="amol:AMOL_1065"/>
<evidence type="ECO:0000313" key="9">
    <source>
        <dbReference type="Proteomes" id="UP000262712"/>
    </source>
</evidence>
<evidence type="ECO:0000313" key="8">
    <source>
        <dbReference type="EMBL" id="AXX92049.1"/>
    </source>
</evidence>
<keyword evidence="5 6" id="KW-0482">Metalloprotease</keyword>